<gene>
    <name evidence="3" type="ORF">BROSI_A2663</name>
</gene>
<dbReference type="EMBL" id="BAFN01000001">
    <property type="protein sequence ID" value="GAN34127.1"/>
    <property type="molecule type" value="Genomic_DNA"/>
</dbReference>
<dbReference type="CDD" id="cd03789">
    <property type="entry name" value="GT9_LPS_heptosyltransferase"/>
    <property type="match status" value="1"/>
</dbReference>
<dbReference type="Gene3D" id="3.40.50.2000">
    <property type="entry name" value="Glycogen Phosphorylase B"/>
    <property type="match status" value="2"/>
</dbReference>
<evidence type="ECO:0008006" key="5">
    <source>
        <dbReference type="Google" id="ProtNLM"/>
    </source>
</evidence>
<dbReference type="Proteomes" id="UP000032309">
    <property type="component" value="Unassembled WGS sequence"/>
</dbReference>
<dbReference type="PANTHER" id="PTHR30160">
    <property type="entry name" value="TETRAACYLDISACCHARIDE 4'-KINASE-RELATED"/>
    <property type="match status" value="1"/>
</dbReference>
<keyword evidence="2" id="KW-0808">Transferase</keyword>
<dbReference type="RefSeq" id="WP_052564190.1">
    <property type="nucleotide sequence ID" value="NZ_BAFN01000001.1"/>
</dbReference>
<evidence type="ECO:0000313" key="3">
    <source>
        <dbReference type="EMBL" id="GAN34127.1"/>
    </source>
</evidence>
<comment type="caution">
    <text evidence="3">The sequence shown here is derived from an EMBL/GenBank/DDBJ whole genome shotgun (WGS) entry which is preliminary data.</text>
</comment>
<dbReference type="SUPFAM" id="SSF53756">
    <property type="entry name" value="UDP-Glycosyltransferase/glycogen phosphorylase"/>
    <property type="match status" value="1"/>
</dbReference>
<dbReference type="InterPro" id="IPR051199">
    <property type="entry name" value="LPS_LOS_Heptosyltrfase"/>
</dbReference>
<protein>
    <recommendedName>
        <fullName evidence="5">Glycosyltransferase family 9 protein</fullName>
    </recommendedName>
</protein>
<keyword evidence="4" id="KW-1185">Reference proteome</keyword>
<evidence type="ECO:0000256" key="2">
    <source>
        <dbReference type="ARBA" id="ARBA00022679"/>
    </source>
</evidence>
<sequence>MIIRPGAIGDIIVTLPALGTIRDHFPDAKIEVMGYPPLLEIIKGRFYADTISRFDQSDIAYLFMKDTKIPESLMKRFGGMDLIISFISDKDRILSGNLEATGARCVIHYDPFPSGDECVHIVDHLLKSLDTLGISYANKIPKVFLHEEDIHFSDDFIRDRIIVSKKILVAIHPGSGGRQKCWSVERFAALMNWLNREIESHIFVVSGPADGEIIKKLTAKVKDNFTLVDHLSLPKLAAVIRRCNLFLGNDSGITHLAAAMGVHTLAIFGPTDPNVWGPQGEQVKILYKKAHCSPCLADIRKNCSTQICLESIKIADVMHEIRSRLL</sequence>
<dbReference type="Pfam" id="PF01075">
    <property type="entry name" value="Glyco_transf_9"/>
    <property type="match status" value="1"/>
</dbReference>
<name>A0ABQ0JZG3_9BACT</name>
<dbReference type="InterPro" id="IPR002201">
    <property type="entry name" value="Glyco_trans_9"/>
</dbReference>
<evidence type="ECO:0000313" key="4">
    <source>
        <dbReference type="Proteomes" id="UP000032309"/>
    </source>
</evidence>
<evidence type="ECO:0000256" key="1">
    <source>
        <dbReference type="ARBA" id="ARBA00022676"/>
    </source>
</evidence>
<reference evidence="4" key="1">
    <citation type="journal article" date="2015" name="Genome Announc.">
        <title>Draft Genome Sequence of an Anaerobic Ammonium-Oxidizing Bacterium, "Candidatus Brocadia sinica".</title>
        <authorList>
            <person name="Oshiki M."/>
            <person name="Shinyako-Hata K."/>
            <person name="Satoh H."/>
            <person name="Okabe S."/>
        </authorList>
    </citation>
    <scope>NUCLEOTIDE SEQUENCE [LARGE SCALE GENOMIC DNA]</scope>
    <source>
        <strain evidence="4">JPN1</strain>
    </source>
</reference>
<keyword evidence="1" id="KW-0328">Glycosyltransferase</keyword>
<accession>A0ABQ0JZG3</accession>
<proteinExistence type="predicted"/>
<organism evidence="3 4">
    <name type="scientific">Candidatus Brocadia sinica JPN1</name>
    <dbReference type="NCBI Taxonomy" id="1197129"/>
    <lineage>
        <taxon>Bacteria</taxon>
        <taxon>Pseudomonadati</taxon>
        <taxon>Planctomycetota</taxon>
        <taxon>Candidatus Brocadiia</taxon>
        <taxon>Candidatus Brocadiales</taxon>
        <taxon>Candidatus Brocadiaceae</taxon>
        <taxon>Candidatus Brocadia</taxon>
    </lineage>
</organism>